<dbReference type="GO" id="GO:0030322">
    <property type="term" value="P:stabilization of membrane potential"/>
    <property type="evidence" value="ECO:0007669"/>
    <property type="project" value="TreeGrafter"/>
</dbReference>
<reference key="2">
    <citation type="submission" date="2011-08" db="EMBL/GenBank/DDBJ databases">
        <title>Genome sequence of Naumovozyma castellii.</title>
        <authorList>
            <person name="Gordon J.L."/>
            <person name="Armisen D."/>
            <person name="Proux-Wera E."/>
            <person name="OhEigeartaigh S.S."/>
            <person name="Byrne K.P."/>
            <person name="Wolfe K.H."/>
        </authorList>
    </citation>
    <scope>NUCLEOTIDE SEQUENCE</scope>
    <source>
        <strain>Type strain:CBS 4309</strain>
    </source>
</reference>
<dbReference type="FunCoup" id="G0V7Q5">
    <property type="interactions" value="20"/>
</dbReference>
<feature type="domain" description="Potassium channel" evidence="10">
    <location>
        <begin position="239"/>
        <end position="312"/>
    </location>
</feature>
<keyword evidence="2" id="KW-0813">Transport</keyword>
<feature type="transmembrane region" description="Helical" evidence="9">
    <location>
        <begin position="191"/>
        <end position="217"/>
    </location>
</feature>
<dbReference type="OMA" id="RVFFVSW"/>
<dbReference type="RefSeq" id="XP_003673884.1">
    <property type="nucleotide sequence ID" value="XM_003673836.1"/>
</dbReference>
<feature type="transmembrane region" description="Helical" evidence="9">
    <location>
        <begin position="283"/>
        <end position="305"/>
    </location>
</feature>
<sequence length="699" mass="79015">MRRFIPRTVSNIIHFRGVPRRRSIEDLNRSLAEHINKVQDIALRESLTFHNERIAILNADPKSRFFLLWFTISCYFPVITACLGPIANTISIACVVEKWRYVGIRRTEDEGANHYRVSDSPGIFAVNILSLVFGFISNIILVLHFAKKLNYFTAQILNLFGWTTAGLLLMIDVIVSASTDFPENYHKSIGFWYACITSGLYLGCTLTLSIHFIGYALGRYPATFNLLPRERSIMMFTVWLSIWLIWGAGMFSGLIGVSYGNALYFCTVSLLTIGLGDILPNSIAAKIMILIFAVTGVLILGLIVFMTRSIIQKSAGPIFYFHRVERSRSKLWSKIREGDLNLTEEESFEMMMKIRKLSKKRQQLFSLMSTVTIFAAFWLLGALVLMFAEGWSYFDCMYFCFLCLLTIGYGSDFAPKTAAGRAFFVIWAIGAVPLMTAILSTVGDILYELTTTMDKLLGDRFGHGIKYMIFQGTNARDSQLVTSGHVVNESDAEEVASAMDDANISEDLDDQEELAANNDSYYGPGHSDEAPMTASTTTSSLQTEDSVESDGLGDYIHPFQSLMTGSTLSYTMEHPEMLKLQRLKKLLRAVEKLHKVSMEDGDHFFTFDEWSKLRELNGKSTSMEAKNFWLSDDTPLKYPINQSHFAFISLFKKIEFLIKDIIDDEKTSKIISNTMKEDDNSLEDSFTSNLLNRRRTGSI</sequence>
<feature type="transmembrane region" description="Helical" evidence="9">
    <location>
        <begin position="364"/>
        <end position="385"/>
    </location>
</feature>
<reference evidence="11 12" key="1">
    <citation type="journal article" date="2011" name="Proc. Natl. Acad. Sci. U.S.A.">
        <title>Evolutionary erosion of yeast sex chromosomes by mating-type switching accidents.</title>
        <authorList>
            <person name="Gordon J.L."/>
            <person name="Armisen D."/>
            <person name="Proux-Wera E."/>
            <person name="Oheigeartaigh S.S."/>
            <person name="Byrne K.P."/>
            <person name="Wolfe K.H."/>
        </authorList>
    </citation>
    <scope>NUCLEOTIDE SEQUENCE [LARGE SCALE GENOMIC DNA]</scope>
    <source>
        <strain evidence="12">ATCC 76901 / BCRC 22586 / CBS 4309 / NBRC 1992 / NRRL Y-12630</strain>
    </source>
</reference>
<keyword evidence="7" id="KW-0407">Ion channel</keyword>
<feature type="domain" description="Potassium channel" evidence="10">
    <location>
        <begin position="375"/>
        <end position="447"/>
    </location>
</feature>
<evidence type="ECO:0000256" key="7">
    <source>
        <dbReference type="ARBA" id="ARBA00023303"/>
    </source>
</evidence>
<dbReference type="Gene3D" id="1.10.287.70">
    <property type="match status" value="2"/>
</dbReference>
<dbReference type="PANTHER" id="PTHR11003:SF342">
    <property type="entry name" value="OUTWARD-RECTIFIER POTASSIUM CHANNEL TOK1"/>
    <property type="match status" value="1"/>
</dbReference>
<evidence type="ECO:0000256" key="5">
    <source>
        <dbReference type="ARBA" id="ARBA00023065"/>
    </source>
</evidence>
<evidence type="ECO:0000256" key="1">
    <source>
        <dbReference type="ARBA" id="ARBA00004141"/>
    </source>
</evidence>
<keyword evidence="6 9" id="KW-0472">Membrane</keyword>
<evidence type="ECO:0000256" key="4">
    <source>
        <dbReference type="ARBA" id="ARBA00022989"/>
    </source>
</evidence>
<evidence type="ECO:0000313" key="11">
    <source>
        <dbReference type="EMBL" id="CCC67503.1"/>
    </source>
</evidence>
<dbReference type="InterPro" id="IPR013099">
    <property type="entry name" value="K_chnl_dom"/>
</dbReference>
<dbReference type="KEGG" id="ncs:NCAS_0A09450"/>
<dbReference type="GO" id="GO:0015271">
    <property type="term" value="F:outward rectifier potassium channel activity"/>
    <property type="evidence" value="ECO:0007669"/>
    <property type="project" value="TreeGrafter"/>
</dbReference>
<evidence type="ECO:0000256" key="9">
    <source>
        <dbReference type="SAM" id="Phobius"/>
    </source>
</evidence>
<evidence type="ECO:0000256" key="3">
    <source>
        <dbReference type="ARBA" id="ARBA00022692"/>
    </source>
</evidence>
<feature type="transmembrane region" description="Helical" evidence="9">
    <location>
        <begin position="66"/>
        <end position="87"/>
    </location>
</feature>
<evidence type="ECO:0000259" key="10">
    <source>
        <dbReference type="Pfam" id="PF07885"/>
    </source>
</evidence>
<keyword evidence="12" id="KW-1185">Reference proteome</keyword>
<keyword evidence="4 9" id="KW-1133">Transmembrane helix</keyword>
<protein>
    <recommendedName>
        <fullName evidence="10">Potassium channel domain-containing protein</fullName>
    </recommendedName>
</protein>
<dbReference type="eggNOG" id="KOG1418">
    <property type="taxonomic scope" value="Eukaryota"/>
</dbReference>
<dbReference type="PANTHER" id="PTHR11003">
    <property type="entry name" value="POTASSIUM CHANNEL, SUBFAMILY K"/>
    <property type="match status" value="1"/>
</dbReference>
<dbReference type="HOGENOM" id="CLU_013394_2_0_1"/>
<comment type="subcellular location">
    <subcellularLocation>
        <location evidence="1">Membrane</location>
        <topology evidence="1">Multi-pass membrane protein</topology>
    </subcellularLocation>
</comment>
<name>G0V7Q5_NAUCA</name>
<gene>
    <name evidence="11" type="primary">NCAS0A09450</name>
    <name evidence="11" type="ordered locus">NCAS_0A09450</name>
</gene>
<evidence type="ECO:0000256" key="2">
    <source>
        <dbReference type="ARBA" id="ARBA00022448"/>
    </source>
</evidence>
<feature type="transmembrane region" description="Helical" evidence="9">
    <location>
        <begin position="157"/>
        <end position="179"/>
    </location>
</feature>
<accession>G0V7Q5</accession>
<feature type="region of interest" description="Disordered" evidence="8">
    <location>
        <begin position="516"/>
        <end position="548"/>
    </location>
</feature>
<feature type="transmembrane region" description="Helical" evidence="9">
    <location>
        <begin position="238"/>
        <end position="263"/>
    </location>
</feature>
<dbReference type="SUPFAM" id="SSF81324">
    <property type="entry name" value="Voltage-gated potassium channels"/>
    <property type="match status" value="2"/>
</dbReference>
<dbReference type="EMBL" id="HE576752">
    <property type="protein sequence ID" value="CCC67503.1"/>
    <property type="molecule type" value="Genomic_DNA"/>
</dbReference>
<dbReference type="GO" id="GO:0030007">
    <property type="term" value="P:intracellular potassium ion homeostasis"/>
    <property type="evidence" value="ECO:0007669"/>
    <property type="project" value="EnsemblFungi"/>
</dbReference>
<organism evidence="11 12">
    <name type="scientific">Naumovozyma castellii</name>
    <name type="common">Yeast</name>
    <name type="synonym">Saccharomyces castellii</name>
    <dbReference type="NCBI Taxonomy" id="27288"/>
    <lineage>
        <taxon>Eukaryota</taxon>
        <taxon>Fungi</taxon>
        <taxon>Dikarya</taxon>
        <taxon>Ascomycota</taxon>
        <taxon>Saccharomycotina</taxon>
        <taxon>Saccharomycetes</taxon>
        <taxon>Saccharomycetales</taxon>
        <taxon>Saccharomycetaceae</taxon>
        <taxon>Naumovozyma</taxon>
    </lineage>
</organism>
<feature type="transmembrane region" description="Helical" evidence="9">
    <location>
        <begin position="422"/>
        <end position="447"/>
    </location>
</feature>
<keyword evidence="3 9" id="KW-0812">Transmembrane</keyword>
<dbReference type="Proteomes" id="UP000001640">
    <property type="component" value="Chromosome 1"/>
</dbReference>
<dbReference type="STRING" id="1064592.G0V7Q5"/>
<keyword evidence="5" id="KW-0406">Ion transport</keyword>
<feature type="transmembrane region" description="Helical" evidence="9">
    <location>
        <begin position="391"/>
        <end position="410"/>
    </location>
</feature>
<feature type="compositionally biased region" description="Polar residues" evidence="8">
    <location>
        <begin position="533"/>
        <end position="544"/>
    </location>
</feature>
<dbReference type="InParanoid" id="G0V7Q5"/>
<dbReference type="Pfam" id="PF07885">
    <property type="entry name" value="Ion_trans_2"/>
    <property type="match status" value="2"/>
</dbReference>
<dbReference type="GeneID" id="96900982"/>
<dbReference type="GO" id="GO:0005886">
    <property type="term" value="C:plasma membrane"/>
    <property type="evidence" value="ECO:0007669"/>
    <property type="project" value="EnsemblFungi"/>
</dbReference>
<dbReference type="InterPro" id="IPR003280">
    <property type="entry name" value="2pore_dom_K_chnl"/>
</dbReference>
<evidence type="ECO:0000256" key="8">
    <source>
        <dbReference type="SAM" id="MobiDB-lite"/>
    </source>
</evidence>
<dbReference type="OrthoDB" id="297496at2759"/>
<evidence type="ECO:0000313" key="12">
    <source>
        <dbReference type="Proteomes" id="UP000001640"/>
    </source>
</evidence>
<dbReference type="GO" id="GO:0022841">
    <property type="term" value="F:potassium ion leak channel activity"/>
    <property type="evidence" value="ECO:0007669"/>
    <property type="project" value="TreeGrafter"/>
</dbReference>
<proteinExistence type="predicted"/>
<evidence type="ECO:0000256" key="6">
    <source>
        <dbReference type="ARBA" id="ARBA00023136"/>
    </source>
</evidence>
<feature type="transmembrane region" description="Helical" evidence="9">
    <location>
        <begin position="123"/>
        <end position="145"/>
    </location>
</feature>
<dbReference type="AlphaFoldDB" id="G0V7Q5"/>